<gene>
    <name evidence="2" type="ORF">Ahu01nite_052570</name>
</gene>
<organism evidence="2 3">
    <name type="scientific">Winogradskya humida</name>
    <dbReference type="NCBI Taxonomy" id="113566"/>
    <lineage>
        <taxon>Bacteria</taxon>
        <taxon>Bacillati</taxon>
        <taxon>Actinomycetota</taxon>
        <taxon>Actinomycetes</taxon>
        <taxon>Micromonosporales</taxon>
        <taxon>Micromonosporaceae</taxon>
        <taxon>Winogradskya</taxon>
    </lineage>
</organism>
<accession>A0ABQ3ZU92</accession>
<evidence type="ECO:0000313" key="2">
    <source>
        <dbReference type="EMBL" id="GIE22155.1"/>
    </source>
</evidence>
<dbReference type="Pfam" id="PF13020">
    <property type="entry name" value="NOV_C"/>
    <property type="match status" value="1"/>
</dbReference>
<comment type="caution">
    <text evidence="2">The sequence shown here is derived from an EMBL/GenBank/DDBJ whole genome shotgun (WGS) entry which is preliminary data.</text>
</comment>
<dbReference type="Proteomes" id="UP000603200">
    <property type="component" value="Unassembled WGS sequence"/>
</dbReference>
<evidence type="ECO:0000313" key="3">
    <source>
        <dbReference type="Proteomes" id="UP000603200"/>
    </source>
</evidence>
<dbReference type="InterPro" id="IPR024975">
    <property type="entry name" value="NOV_C"/>
</dbReference>
<dbReference type="EMBL" id="BOMN01000066">
    <property type="protein sequence ID" value="GIE22155.1"/>
    <property type="molecule type" value="Genomic_DNA"/>
</dbReference>
<proteinExistence type="predicted"/>
<evidence type="ECO:0000259" key="1">
    <source>
        <dbReference type="Pfam" id="PF13020"/>
    </source>
</evidence>
<protein>
    <recommendedName>
        <fullName evidence="1">Protein NO VEIN C-terminal domain-containing protein</fullName>
    </recommendedName>
</protein>
<reference evidence="2 3" key="1">
    <citation type="submission" date="2021-01" db="EMBL/GenBank/DDBJ databases">
        <title>Whole genome shotgun sequence of Actinoplanes humidus NBRC 14915.</title>
        <authorList>
            <person name="Komaki H."/>
            <person name="Tamura T."/>
        </authorList>
    </citation>
    <scope>NUCLEOTIDE SEQUENCE [LARGE SCALE GENOMIC DNA]</scope>
    <source>
        <strain evidence="2 3">NBRC 14915</strain>
    </source>
</reference>
<feature type="domain" description="Protein NO VEIN C-terminal" evidence="1">
    <location>
        <begin position="4"/>
        <end position="79"/>
    </location>
</feature>
<name>A0ABQ3ZU92_9ACTN</name>
<sequence>MAVELHAMRRAFEYYRDEGSVTDTSSQKSWDYEVDIDGQCWHIEVKGTTGDPVDVILTPNAVAHARSYPFVALYVVSNINLHVDDEGRCTTDGGQVTHNHPWRLDDGELRPIGYKYRLPSVLA</sequence>
<keyword evidence="3" id="KW-1185">Reference proteome</keyword>